<reference evidence="2 3" key="1">
    <citation type="journal article" date="2009" name="Genome Biol.">
        <title>Genomic and genetic analyses of diversity and plant interactions of Pseudomonas fluorescens.</title>
        <authorList>
            <person name="Silby M.W."/>
            <person name="Cerdeno-Tarraga A.M."/>
            <person name="Vernikos G.S."/>
            <person name="Giddens S.R."/>
            <person name="Jackson R.W."/>
            <person name="Preston G.M."/>
            <person name="Zhang X.X."/>
            <person name="Moon C.D."/>
            <person name="Gehrig S.M."/>
            <person name="Godfrey S.A."/>
            <person name="Knight C.G."/>
            <person name="Malone J.G."/>
            <person name="Robinson Z."/>
            <person name="Spiers A.J."/>
            <person name="Harris S."/>
            <person name="Challis G.L."/>
            <person name="Yaxley A.M."/>
            <person name="Harris D."/>
            <person name="Seeger K."/>
            <person name="Murphy L."/>
            <person name="Rutter S."/>
            <person name="Squares R."/>
            <person name="Quail M.A."/>
            <person name="Saunders E."/>
            <person name="Mavromatis K."/>
            <person name="Brettin T.S."/>
            <person name="Bentley S.D."/>
            <person name="Hothersall J."/>
            <person name="Stephens E."/>
            <person name="Thomas C.M."/>
            <person name="Parkhill J."/>
            <person name="Levy S.B."/>
            <person name="Rainey P.B."/>
            <person name="Thomson N.R."/>
        </authorList>
    </citation>
    <scope>NUCLEOTIDE SEQUENCE [LARGE SCALE GENOMIC DNA]</scope>
    <source>
        <strain evidence="2 3">Pf0-1</strain>
    </source>
</reference>
<feature type="compositionally biased region" description="Basic and acidic residues" evidence="1">
    <location>
        <begin position="40"/>
        <end position="61"/>
    </location>
</feature>
<name>Q3K9H7_PSEPF</name>
<dbReference type="EMBL" id="CP000094">
    <property type="protein sequence ID" value="ABA75577.1"/>
    <property type="molecule type" value="Genomic_DNA"/>
</dbReference>
<evidence type="ECO:0000313" key="3">
    <source>
        <dbReference type="Proteomes" id="UP000002704"/>
    </source>
</evidence>
<protein>
    <submittedName>
        <fullName evidence="2">Uncharacterized protein</fullName>
    </submittedName>
</protein>
<dbReference type="Proteomes" id="UP000002704">
    <property type="component" value="Chromosome"/>
</dbReference>
<accession>Q3K9H7</accession>
<organism evidence="2 3">
    <name type="scientific">Pseudomonas fluorescens (strain Pf0-1)</name>
    <dbReference type="NCBI Taxonomy" id="205922"/>
    <lineage>
        <taxon>Bacteria</taxon>
        <taxon>Pseudomonadati</taxon>
        <taxon>Pseudomonadota</taxon>
        <taxon>Gammaproteobacteria</taxon>
        <taxon>Pseudomonadales</taxon>
        <taxon>Pseudomonadaceae</taxon>
        <taxon>Pseudomonas</taxon>
    </lineage>
</organism>
<dbReference type="HOGENOM" id="CLU_2082824_0_0_6"/>
<sequence>MPGERAEVRFEQALNQQKRQRNRDQFLGFGLDRRALVIGRGDDFEQQQRGHDHQRDEDHLTRPGQQNQLYGERQAEENDHRVQGLRNEVAAAEPGDDQRFGPLLARRAQFVVAGANR</sequence>
<evidence type="ECO:0000256" key="1">
    <source>
        <dbReference type="SAM" id="MobiDB-lite"/>
    </source>
</evidence>
<dbReference type="KEGG" id="pfo:Pfl01_3840"/>
<proteinExistence type="predicted"/>
<feature type="region of interest" description="Disordered" evidence="1">
    <location>
        <begin position="40"/>
        <end position="81"/>
    </location>
</feature>
<dbReference type="AlphaFoldDB" id="Q3K9H7"/>
<evidence type="ECO:0000313" key="2">
    <source>
        <dbReference type="EMBL" id="ABA75577.1"/>
    </source>
</evidence>
<gene>
    <name evidence="2" type="ordered locus">Pfl01_3840</name>
</gene>